<evidence type="ECO:0000313" key="2">
    <source>
        <dbReference type="EMBL" id="ROT65005.1"/>
    </source>
</evidence>
<feature type="compositionally biased region" description="Polar residues" evidence="1">
    <location>
        <begin position="131"/>
        <end position="140"/>
    </location>
</feature>
<reference evidence="2 3" key="2">
    <citation type="submission" date="2019-01" db="EMBL/GenBank/DDBJ databases">
        <title>The decoding of complex shrimp genome reveals the adaptation for benthos swimmer, frequently molting mechanism and breeding impact on genome.</title>
        <authorList>
            <person name="Sun Y."/>
            <person name="Gao Y."/>
            <person name="Yu Y."/>
        </authorList>
    </citation>
    <scope>NUCLEOTIDE SEQUENCE [LARGE SCALE GENOMIC DNA]</scope>
    <source>
        <tissue evidence="2">Muscle</tissue>
    </source>
</reference>
<organism evidence="2 3">
    <name type="scientific">Penaeus vannamei</name>
    <name type="common">Whiteleg shrimp</name>
    <name type="synonym">Litopenaeus vannamei</name>
    <dbReference type="NCBI Taxonomy" id="6689"/>
    <lineage>
        <taxon>Eukaryota</taxon>
        <taxon>Metazoa</taxon>
        <taxon>Ecdysozoa</taxon>
        <taxon>Arthropoda</taxon>
        <taxon>Crustacea</taxon>
        <taxon>Multicrustacea</taxon>
        <taxon>Malacostraca</taxon>
        <taxon>Eumalacostraca</taxon>
        <taxon>Eucarida</taxon>
        <taxon>Decapoda</taxon>
        <taxon>Dendrobranchiata</taxon>
        <taxon>Penaeoidea</taxon>
        <taxon>Penaeidae</taxon>
        <taxon>Penaeus</taxon>
    </lineage>
</organism>
<keyword evidence="3" id="KW-1185">Reference proteome</keyword>
<reference evidence="2 3" key="1">
    <citation type="submission" date="2018-04" db="EMBL/GenBank/DDBJ databases">
        <authorList>
            <person name="Zhang X."/>
            <person name="Yuan J."/>
            <person name="Li F."/>
            <person name="Xiang J."/>
        </authorList>
    </citation>
    <scope>NUCLEOTIDE SEQUENCE [LARGE SCALE GENOMIC DNA]</scope>
    <source>
        <tissue evidence="2">Muscle</tissue>
    </source>
</reference>
<dbReference type="EMBL" id="QCYY01003158">
    <property type="protein sequence ID" value="ROT65005.1"/>
    <property type="molecule type" value="Genomic_DNA"/>
</dbReference>
<evidence type="ECO:0000256" key="1">
    <source>
        <dbReference type="SAM" id="MobiDB-lite"/>
    </source>
</evidence>
<feature type="region of interest" description="Disordered" evidence="1">
    <location>
        <begin position="1"/>
        <end position="21"/>
    </location>
</feature>
<name>A0A423SL81_PENVA</name>
<gene>
    <name evidence="2" type="ORF">C7M84_017059</name>
</gene>
<feature type="compositionally biased region" description="Polar residues" evidence="1">
    <location>
        <begin position="269"/>
        <end position="284"/>
    </location>
</feature>
<feature type="region of interest" description="Disordered" evidence="1">
    <location>
        <begin position="254"/>
        <end position="306"/>
    </location>
</feature>
<proteinExistence type="predicted"/>
<dbReference type="Proteomes" id="UP000283509">
    <property type="component" value="Unassembled WGS sequence"/>
</dbReference>
<evidence type="ECO:0000313" key="3">
    <source>
        <dbReference type="Proteomes" id="UP000283509"/>
    </source>
</evidence>
<dbReference type="AlphaFoldDB" id="A0A423SL81"/>
<feature type="region of interest" description="Disordered" evidence="1">
    <location>
        <begin position="130"/>
        <end position="232"/>
    </location>
</feature>
<protein>
    <submittedName>
        <fullName evidence="2">Uncharacterized protein</fullName>
    </submittedName>
</protein>
<sequence length="373" mass="39892">MESDVQMPSSENQSHAEHVDSAHRKLSFLMPMANNMNQESVCMENQNEFRGSTSYAEEGSALLDPNYCLEYATGCNSFSGEFYASPAAIASGPSAMPFERPETFPPSAGLAPLHGARSQTWPAKNPASREWLSSSHSQQARAMGESFGRNDAARQNKPVAGVKPFVSMTTTTAPARKGKNDLFSHLSKEWAEQRHRGRGGGREGKMEDNRGKHTLLPGSVGGPSSTPQKSHEDWRDLEVFQWCRQQERLSLDSLYKGSDAQDAPKEAPSRTSEYQQAANTSFPTSLPPSEDLGASPGAQGGLGYPGNAGSTNLNLTATQEAVGGGTGGRVGVTLTNVGGVQQNININLSNFVESAVSSQTSKAASSAQKQVYE</sequence>
<comment type="caution">
    <text evidence="2">The sequence shown here is derived from an EMBL/GenBank/DDBJ whole genome shotgun (WGS) entry which is preliminary data.</text>
</comment>
<accession>A0A423SL81</accession>
<dbReference type="OrthoDB" id="10620790at2759"/>
<feature type="compositionally biased region" description="Basic and acidic residues" evidence="1">
    <location>
        <begin position="178"/>
        <end position="211"/>
    </location>
</feature>
<feature type="compositionally biased region" description="Polar residues" evidence="1">
    <location>
        <begin position="1"/>
        <end position="13"/>
    </location>
</feature>